<keyword evidence="4" id="KW-0732">Signal</keyword>
<dbReference type="SUPFAM" id="SSF50891">
    <property type="entry name" value="Cyclophilin-like"/>
    <property type="match status" value="1"/>
</dbReference>
<dbReference type="AlphaFoldDB" id="A0A5B7YE74"/>
<dbReference type="Pfam" id="PF00160">
    <property type="entry name" value="Pro_isomerase"/>
    <property type="match status" value="1"/>
</dbReference>
<evidence type="ECO:0000256" key="1">
    <source>
        <dbReference type="ARBA" id="ARBA00013194"/>
    </source>
</evidence>
<sequence>MRKLTLPGFLLAVLVALPFASSANDNDFYYEVPQSDLVYLQTNQGSVIIALTDSVAPAHADRFRTLVKQRFYNNRYFYRVIEGFVAQAGTNGTHKQNDSTAPLPGEFTASSVEGFYEVERPAPFAPVSGFINGFPAATTPDRQRYWLTHCPGMVAMARDNKPDTGSTEFYIVLGQAPRHLDRNMSVFGRVVYGMDVLQQLPRGERSNNGVLKDFSEDSELIDAKMGDDVPASRRKQVRIQLPGHSEYEKKVSQARSLDNSFFVDDALAPRPLDICYYQTDVEVK</sequence>
<dbReference type="OrthoDB" id="9807797at2"/>
<reference evidence="6 7" key="1">
    <citation type="submission" date="2019-04" db="EMBL/GenBank/DDBJ databases">
        <title>Salinimonas iocasae sp. nov., a halophilic bacterium isolated from the outer tube casing of tubeworms in Okinawa Trough.</title>
        <authorList>
            <person name="Zhang H."/>
            <person name="Wang H."/>
            <person name="Li C."/>
        </authorList>
    </citation>
    <scope>NUCLEOTIDE SEQUENCE [LARGE SCALE GENOMIC DNA]</scope>
    <source>
        <strain evidence="6 7">KX18D6</strain>
    </source>
</reference>
<dbReference type="KEGG" id="salk:FBQ74_10750"/>
<evidence type="ECO:0000256" key="4">
    <source>
        <dbReference type="SAM" id="SignalP"/>
    </source>
</evidence>
<protein>
    <recommendedName>
        <fullName evidence="1">peptidylprolyl isomerase</fullName>
        <ecNumber evidence="1">5.2.1.8</ecNumber>
    </recommendedName>
</protein>
<dbReference type="InterPro" id="IPR044665">
    <property type="entry name" value="E_coli_cyclophilin_A-like"/>
</dbReference>
<dbReference type="Gene3D" id="2.40.100.10">
    <property type="entry name" value="Cyclophilin-like"/>
    <property type="match status" value="1"/>
</dbReference>
<gene>
    <name evidence="6" type="ORF">FBQ74_10750</name>
</gene>
<dbReference type="RefSeq" id="WP_139756676.1">
    <property type="nucleotide sequence ID" value="NZ_CP039852.1"/>
</dbReference>
<keyword evidence="7" id="KW-1185">Reference proteome</keyword>
<name>A0A5B7YE74_9ALTE</name>
<keyword evidence="2" id="KW-0697">Rotamase</keyword>
<evidence type="ECO:0000259" key="5">
    <source>
        <dbReference type="PROSITE" id="PS50072"/>
    </source>
</evidence>
<dbReference type="EC" id="5.2.1.8" evidence="1"/>
<evidence type="ECO:0000313" key="7">
    <source>
        <dbReference type="Proteomes" id="UP000304912"/>
    </source>
</evidence>
<dbReference type="InterPro" id="IPR002130">
    <property type="entry name" value="Cyclophilin-type_PPIase_dom"/>
</dbReference>
<feature type="domain" description="PPIase cyclophilin-type" evidence="5">
    <location>
        <begin position="34"/>
        <end position="225"/>
    </location>
</feature>
<organism evidence="6 7">
    <name type="scientific">Salinimonas iocasae</name>
    <dbReference type="NCBI Taxonomy" id="2572577"/>
    <lineage>
        <taxon>Bacteria</taxon>
        <taxon>Pseudomonadati</taxon>
        <taxon>Pseudomonadota</taxon>
        <taxon>Gammaproteobacteria</taxon>
        <taxon>Alteromonadales</taxon>
        <taxon>Alteromonadaceae</taxon>
        <taxon>Alteromonas/Salinimonas group</taxon>
        <taxon>Salinimonas</taxon>
    </lineage>
</organism>
<dbReference type="EMBL" id="CP039852">
    <property type="protein sequence ID" value="QCZ93934.1"/>
    <property type="molecule type" value="Genomic_DNA"/>
</dbReference>
<accession>A0A5B7YE74</accession>
<feature type="chain" id="PRO_5022939447" description="peptidylprolyl isomerase" evidence="4">
    <location>
        <begin position="24"/>
        <end position="284"/>
    </location>
</feature>
<dbReference type="PANTHER" id="PTHR43246">
    <property type="entry name" value="PEPTIDYL-PROLYL CIS-TRANS ISOMERASE CYP38, CHLOROPLASTIC"/>
    <property type="match status" value="1"/>
</dbReference>
<dbReference type="GO" id="GO:0003755">
    <property type="term" value="F:peptidyl-prolyl cis-trans isomerase activity"/>
    <property type="evidence" value="ECO:0007669"/>
    <property type="project" value="UniProtKB-KW"/>
</dbReference>
<feature type="signal peptide" evidence="4">
    <location>
        <begin position="1"/>
        <end position="23"/>
    </location>
</feature>
<evidence type="ECO:0000256" key="3">
    <source>
        <dbReference type="ARBA" id="ARBA00023235"/>
    </source>
</evidence>
<keyword evidence="3 6" id="KW-0413">Isomerase</keyword>
<dbReference type="CDD" id="cd00317">
    <property type="entry name" value="cyclophilin"/>
    <property type="match status" value="1"/>
</dbReference>
<proteinExistence type="predicted"/>
<dbReference type="InterPro" id="IPR029000">
    <property type="entry name" value="Cyclophilin-like_dom_sf"/>
</dbReference>
<dbReference type="PROSITE" id="PS50072">
    <property type="entry name" value="CSA_PPIASE_2"/>
    <property type="match status" value="1"/>
</dbReference>
<evidence type="ECO:0000256" key="2">
    <source>
        <dbReference type="ARBA" id="ARBA00023110"/>
    </source>
</evidence>
<dbReference type="Proteomes" id="UP000304912">
    <property type="component" value="Chromosome"/>
</dbReference>
<evidence type="ECO:0000313" key="6">
    <source>
        <dbReference type="EMBL" id="QCZ93934.1"/>
    </source>
</evidence>